<dbReference type="InterPro" id="IPR009875">
    <property type="entry name" value="PilZ_domain"/>
</dbReference>
<reference evidence="2" key="1">
    <citation type="journal article" date="2022" name="Environ. Microbiol.">
        <title>Geoalkalibacter halelectricus SAP #1 sp. nov. possessing extracellular electron transfer and mineral#reducing capabilities from a haloalkaline environment.</title>
        <authorList>
            <person name="Yadav S."/>
            <person name="Singh R."/>
            <person name="Sundharam S.S."/>
            <person name="Chaudhary S."/>
            <person name="Krishnamurthi S."/>
            <person name="Patil S.A."/>
        </authorList>
    </citation>
    <scope>NUCLEOTIDE SEQUENCE</scope>
    <source>
        <strain evidence="2">SAP-1</strain>
    </source>
</reference>
<evidence type="ECO:0000259" key="1">
    <source>
        <dbReference type="Pfam" id="PF07238"/>
    </source>
</evidence>
<keyword evidence="3" id="KW-1185">Reference proteome</keyword>
<evidence type="ECO:0000313" key="3">
    <source>
        <dbReference type="Proteomes" id="UP001060414"/>
    </source>
</evidence>
<dbReference type="Proteomes" id="UP001060414">
    <property type="component" value="Chromosome"/>
</dbReference>
<proteinExistence type="predicted"/>
<protein>
    <submittedName>
        <fullName evidence="2">PilZ domain-containing protein</fullName>
    </submittedName>
</protein>
<dbReference type="EMBL" id="CP092109">
    <property type="protein sequence ID" value="UWZ80202.1"/>
    <property type="molecule type" value="Genomic_DNA"/>
</dbReference>
<feature type="domain" description="PilZ" evidence="1">
    <location>
        <begin position="9"/>
        <end position="111"/>
    </location>
</feature>
<organism evidence="2 3">
    <name type="scientific">Geoalkalibacter halelectricus</name>
    <dbReference type="NCBI Taxonomy" id="2847045"/>
    <lineage>
        <taxon>Bacteria</taxon>
        <taxon>Pseudomonadati</taxon>
        <taxon>Thermodesulfobacteriota</taxon>
        <taxon>Desulfuromonadia</taxon>
        <taxon>Desulfuromonadales</taxon>
        <taxon>Geoalkalibacteraceae</taxon>
        <taxon>Geoalkalibacter</taxon>
    </lineage>
</organism>
<gene>
    <name evidence="2" type="ORF">L9S41_02105</name>
</gene>
<sequence>MTKKGTDKRTQKRRNTIYYLEVFDLESGRLLGRLVDITVAGMMLISESPITPDRTYKCRMSLPADILGRSNILFDATCVWSRKALNSDFFEAGFRSLIADPGDIDAIEMLIQRFAFSDL</sequence>
<evidence type="ECO:0000313" key="2">
    <source>
        <dbReference type="EMBL" id="UWZ80202.1"/>
    </source>
</evidence>
<name>A0ABY5ZM07_9BACT</name>
<dbReference type="SUPFAM" id="SSF141371">
    <property type="entry name" value="PilZ domain-like"/>
    <property type="match status" value="1"/>
</dbReference>
<accession>A0ABY5ZM07</accession>
<dbReference type="RefSeq" id="WP_260748559.1">
    <property type="nucleotide sequence ID" value="NZ_CP092109.1"/>
</dbReference>
<dbReference type="Pfam" id="PF07238">
    <property type="entry name" value="PilZ"/>
    <property type="match status" value="1"/>
</dbReference>